<comment type="caution">
    <text evidence="2">The sequence shown here is derived from an EMBL/GenBank/DDBJ whole genome shotgun (WGS) entry which is preliminary data.</text>
</comment>
<gene>
    <name evidence="2" type="ORF">AVEN_256432_1</name>
</gene>
<organism evidence="2 3">
    <name type="scientific">Araneus ventricosus</name>
    <name type="common">Orbweaver spider</name>
    <name type="synonym">Epeira ventricosa</name>
    <dbReference type="NCBI Taxonomy" id="182803"/>
    <lineage>
        <taxon>Eukaryota</taxon>
        <taxon>Metazoa</taxon>
        <taxon>Ecdysozoa</taxon>
        <taxon>Arthropoda</taxon>
        <taxon>Chelicerata</taxon>
        <taxon>Arachnida</taxon>
        <taxon>Araneae</taxon>
        <taxon>Araneomorphae</taxon>
        <taxon>Entelegynae</taxon>
        <taxon>Araneoidea</taxon>
        <taxon>Araneidae</taxon>
        <taxon>Araneus</taxon>
    </lineage>
</organism>
<feature type="transmembrane region" description="Helical" evidence="1">
    <location>
        <begin position="151"/>
        <end position="171"/>
    </location>
</feature>
<protein>
    <submittedName>
        <fullName evidence="2">Uncharacterized protein</fullName>
    </submittedName>
</protein>
<name>A0A4Y2K2A4_ARAVE</name>
<evidence type="ECO:0000256" key="1">
    <source>
        <dbReference type="SAM" id="Phobius"/>
    </source>
</evidence>
<keyword evidence="1" id="KW-0472">Membrane</keyword>
<evidence type="ECO:0000313" key="2">
    <source>
        <dbReference type="EMBL" id="GBM95636.1"/>
    </source>
</evidence>
<dbReference type="AlphaFoldDB" id="A0A4Y2K2A4"/>
<sequence length="188" mass="21288">MFPRIHQTLYEHGSFTVPMQDTSCLDVDGLSVVIPSHGPPVHLIYLLLIFFSGALKAIVCETPVDSDIYPVVRIVIATVTINKKPDIFEMFCDPCGVDVIRISMTMGEISNTSCDSFNYYIVLFFRAIMCFTLLSVLCPYCVFMSLYHLKVAFTTTPSYVVMIPITIFSIYPPSMYLEFWGTCILDRD</sequence>
<evidence type="ECO:0000313" key="3">
    <source>
        <dbReference type="Proteomes" id="UP000499080"/>
    </source>
</evidence>
<dbReference type="Proteomes" id="UP000499080">
    <property type="component" value="Unassembled WGS sequence"/>
</dbReference>
<accession>A0A4Y2K2A4</accession>
<proteinExistence type="predicted"/>
<keyword evidence="1" id="KW-1133">Transmembrane helix</keyword>
<keyword evidence="3" id="KW-1185">Reference proteome</keyword>
<keyword evidence="1" id="KW-0812">Transmembrane</keyword>
<reference evidence="2 3" key="1">
    <citation type="journal article" date="2019" name="Sci. Rep.">
        <title>Orb-weaving spider Araneus ventricosus genome elucidates the spidroin gene catalogue.</title>
        <authorList>
            <person name="Kono N."/>
            <person name="Nakamura H."/>
            <person name="Ohtoshi R."/>
            <person name="Moran D.A.P."/>
            <person name="Shinohara A."/>
            <person name="Yoshida Y."/>
            <person name="Fujiwara M."/>
            <person name="Mori M."/>
            <person name="Tomita M."/>
            <person name="Arakawa K."/>
        </authorList>
    </citation>
    <scope>NUCLEOTIDE SEQUENCE [LARGE SCALE GENOMIC DNA]</scope>
</reference>
<dbReference type="EMBL" id="BGPR01004074">
    <property type="protein sequence ID" value="GBM95636.1"/>
    <property type="molecule type" value="Genomic_DNA"/>
</dbReference>
<feature type="transmembrane region" description="Helical" evidence="1">
    <location>
        <begin position="119"/>
        <end position="144"/>
    </location>
</feature>